<accession>A0A2T7PTH9</accession>
<protein>
    <submittedName>
        <fullName evidence="3">Uncharacterized protein</fullName>
    </submittedName>
</protein>
<feature type="compositionally biased region" description="Polar residues" evidence="1">
    <location>
        <begin position="284"/>
        <end position="296"/>
    </location>
</feature>
<evidence type="ECO:0000256" key="1">
    <source>
        <dbReference type="SAM" id="MobiDB-lite"/>
    </source>
</evidence>
<keyword evidence="2" id="KW-0472">Membrane</keyword>
<name>A0A2T7PTH9_POMCA</name>
<keyword evidence="2" id="KW-0812">Transmembrane</keyword>
<proteinExistence type="predicted"/>
<dbReference type="AlphaFoldDB" id="A0A2T7PTH9"/>
<gene>
    <name evidence="3" type="ORF">C0Q70_03676</name>
</gene>
<feature type="compositionally biased region" description="Basic and acidic residues" evidence="1">
    <location>
        <begin position="334"/>
        <end position="353"/>
    </location>
</feature>
<sequence>MLLHQDRPYVQAENVHSPLALLIPVFEDKFKYQLTATATYGMVSDNPTPNAWVPVDKDAAQKEGESVTNSEYLQLILWENLSFGTNSSAQKSSNLTSPHEVKDSPRFRRVDDRKMPDNVKFDLSRERSSVPTPDIDEPFSISEEKYIVTDDDPIFKTADDVEFWVVAIRQIPGNPDEIVSNPITFVVKIDHGKQEGQGAALYAGVIVVVICIFALLIPFTVRAKRRLKQGKPVCACGSSSKSEEKRETSRGSLDERQHDQEKLAAMLNEAEMARGSVGAKHETIQSQAMKSTSQPHLQPHWRDPHYNSTYERPAHYTNMSYVPHTSDTGAGSERSGKDKVEEKPSTSDIRTSESPHMYKF</sequence>
<dbReference type="OrthoDB" id="6151226at2759"/>
<comment type="caution">
    <text evidence="3">The sequence shown here is derived from an EMBL/GenBank/DDBJ whole genome shotgun (WGS) entry which is preliminary data.</text>
</comment>
<feature type="region of interest" description="Disordered" evidence="1">
    <location>
        <begin position="232"/>
        <end position="258"/>
    </location>
</feature>
<keyword evidence="2" id="KW-1133">Transmembrane helix</keyword>
<evidence type="ECO:0000313" key="3">
    <source>
        <dbReference type="EMBL" id="PVD36690.1"/>
    </source>
</evidence>
<organism evidence="3 4">
    <name type="scientific">Pomacea canaliculata</name>
    <name type="common">Golden apple snail</name>
    <dbReference type="NCBI Taxonomy" id="400727"/>
    <lineage>
        <taxon>Eukaryota</taxon>
        <taxon>Metazoa</taxon>
        <taxon>Spiralia</taxon>
        <taxon>Lophotrochozoa</taxon>
        <taxon>Mollusca</taxon>
        <taxon>Gastropoda</taxon>
        <taxon>Caenogastropoda</taxon>
        <taxon>Architaenioglossa</taxon>
        <taxon>Ampullarioidea</taxon>
        <taxon>Ampullariidae</taxon>
        <taxon>Pomacea</taxon>
    </lineage>
</organism>
<feature type="compositionally biased region" description="Polar residues" evidence="1">
    <location>
        <begin position="317"/>
        <end position="329"/>
    </location>
</feature>
<dbReference type="EMBL" id="PZQS01000002">
    <property type="protein sequence ID" value="PVD36690.1"/>
    <property type="molecule type" value="Genomic_DNA"/>
</dbReference>
<evidence type="ECO:0000313" key="4">
    <source>
        <dbReference type="Proteomes" id="UP000245119"/>
    </source>
</evidence>
<evidence type="ECO:0000256" key="2">
    <source>
        <dbReference type="SAM" id="Phobius"/>
    </source>
</evidence>
<feature type="compositionally biased region" description="Basic and acidic residues" evidence="1">
    <location>
        <begin position="241"/>
        <end position="258"/>
    </location>
</feature>
<keyword evidence="4" id="KW-1185">Reference proteome</keyword>
<dbReference type="Proteomes" id="UP000245119">
    <property type="component" value="Linkage Group LG2"/>
</dbReference>
<feature type="region of interest" description="Disordered" evidence="1">
    <location>
        <begin position="274"/>
        <end position="360"/>
    </location>
</feature>
<reference evidence="3 4" key="1">
    <citation type="submission" date="2018-04" db="EMBL/GenBank/DDBJ databases">
        <title>The genome of golden apple snail Pomacea canaliculata provides insight into stress tolerance and invasive adaptation.</title>
        <authorList>
            <person name="Liu C."/>
            <person name="Liu B."/>
            <person name="Ren Y."/>
            <person name="Zhang Y."/>
            <person name="Wang H."/>
            <person name="Li S."/>
            <person name="Jiang F."/>
            <person name="Yin L."/>
            <person name="Zhang G."/>
            <person name="Qian W."/>
            <person name="Fan W."/>
        </authorList>
    </citation>
    <scope>NUCLEOTIDE SEQUENCE [LARGE SCALE GENOMIC DNA]</scope>
    <source>
        <strain evidence="3">SZHN2017</strain>
        <tissue evidence="3">Muscle</tissue>
    </source>
</reference>
<feature type="transmembrane region" description="Helical" evidence="2">
    <location>
        <begin position="199"/>
        <end position="221"/>
    </location>
</feature>